<gene>
    <name evidence="2" type="ORF">EDD79_104315</name>
</gene>
<keyword evidence="3" id="KW-1185">Reference proteome</keyword>
<organism evidence="2 3">
    <name type="scientific">Serpentinicella alkaliphila</name>
    <dbReference type="NCBI Taxonomy" id="1734049"/>
    <lineage>
        <taxon>Bacteria</taxon>
        <taxon>Bacillati</taxon>
        <taxon>Bacillota</taxon>
        <taxon>Clostridia</taxon>
        <taxon>Peptostreptococcales</taxon>
        <taxon>Natronincolaceae</taxon>
        <taxon>Serpentinicella</taxon>
    </lineage>
</organism>
<accession>A0A4R2T5K5</accession>
<dbReference type="RefSeq" id="WP_132849429.1">
    <property type="nucleotide sequence ID" value="NZ_CP058648.1"/>
</dbReference>
<keyword evidence="1" id="KW-0472">Membrane</keyword>
<feature type="transmembrane region" description="Helical" evidence="1">
    <location>
        <begin position="36"/>
        <end position="58"/>
    </location>
</feature>
<dbReference type="Proteomes" id="UP000295504">
    <property type="component" value="Unassembled WGS sequence"/>
</dbReference>
<protein>
    <submittedName>
        <fullName evidence="2">Uncharacterized protein</fullName>
    </submittedName>
</protein>
<evidence type="ECO:0000313" key="3">
    <source>
        <dbReference type="Proteomes" id="UP000295504"/>
    </source>
</evidence>
<dbReference type="EMBL" id="SLYC01000043">
    <property type="protein sequence ID" value="TCP98359.1"/>
    <property type="molecule type" value="Genomic_DNA"/>
</dbReference>
<evidence type="ECO:0000313" key="2">
    <source>
        <dbReference type="EMBL" id="TCP98359.1"/>
    </source>
</evidence>
<sequence length="75" mass="8747">MRKMIAPIIIVILLLLYLSSYLYGITRALDFYHMPIIIRLVVVGVIIALIVLVIYILIQRLKEIKEEDEDDLGKY</sequence>
<evidence type="ECO:0000256" key="1">
    <source>
        <dbReference type="SAM" id="Phobius"/>
    </source>
</evidence>
<keyword evidence="1" id="KW-0812">Transmembrane</keyword>
<dbReference type="AlphaFoldDB" id="A0A4R2T5K5"/>
<reference evidence="2 3" key="1">
    <citation type="submission" date="2019-03" db="EMBL/GenBank/DDBJ databases">
        <title>Genomic Encyclopedia of Type Strains, Phase IV (KMG-IV): sequencing the most valuable type-strain genomes for metagenomic binning, comparative biology and taxonomic classification.</title>
        <authorList>
            <person name="Goeker M."/>
        </authorList>
    </citation>
    <scope>NUCLEOTIDE SEQUENCE [LARGE SCALE GENOMIC DNA]</scope>
    <source>
        <strain evidence="2 3">DSM 100013</strain>
    </source>
</reference>
<proteinExistence type="predicted"/>
<comment type="caution">
    <text evidence="2">The sequence shown here is derived from an EMBL/GenBank/DDBJ whole genome shotgun (WGS) entry which is preliminary data.</text>
</comment>
<name>A0A4R2T5K5_9FIRM</name>
<keyword evidence="1" id="KW-1133">Transmembrane helix</keyword>